<dbReference type="AlphaFoldDB" id="A0A318HR69"/>
<reference evidence="1 2" key="1">
    <citation type="submission" date="2018-05" db="EMBL/GenBank/DDBJ databases">
        <title>Genomic Encyclopedia of Type Strains, Phase I: the one thousand microbial genomes (KMG-I) project.</title>
        <authorList>
            <person name="Kyrpides N."/>
        </authorList>
    </citation>
    <scope>NUCLEOTIDE SEQUENCE [LARGE SCALE GENOMIC DNA]</scope>
    <source>
        <strain evidence="1 2">DSM 15611</strain>
    </source>
</reference>
<dbReference type="GeneID" id="84899237"/>
<comment type="caution">
    <text evidence="1">The sequence shown here is derived from an EMBL/GenBank/DDBJ whole genome shotgun (WGS) entry which is preliminary data.</text>
</comment>
<dbReference type="Proteomes" id="UP000248314">
    <property type="component" value="Unassembled WGS sequence"/>
</dbReference>
<sequence length="374" mass="42610">MNVLVYISKDVSDADKQYLTTLFSLIQNQLNITIANEAPSWKDSFSLVHLVGCWDAKTLYIYNWAVRTHTAVVLSPLGDLNPWHINNLPTAKRLLLNIPIKRMLKLVGVVHVCGQLEYDTLKAFNVNTNIVRIDNPRITSGIEMTDMANQFMRMYRKTLNTWPASMLTTAELELVGLLVLAGIDAEMYTLMDLRNETIEALATSKWSYVLMYAAQERVLDLLRKGLERLQTTTPSTDLSGFETFNFDPIPEDNNDTEDGEDLEVEEIDEDTDSLDNNAVIKTIVENVRTLYNSLSEDTAHLQLLVNLYASLRLSDYDEEALVQALNKARMLQFFRQAEGVMHNLLKLPEGFMPILPLNDKHTTHLTHKITKVFK</sequence>
<gene>
    <name evidence="1" type="ORF">EJ73_02333</name>
</gene>
<dbReference type="STRING" id="1122991.GCA_000613445_00922"/>
<keyword evidence="2" id="KW-1185">Reference proteome</keyword>
<accession>A0A318HR69</accession>
<evidence type="ECO:0000313" key="2">
    <source>
        <dbReference type="Proteomes" id="UP000248314"/>
    </source>
</evidence>
<dbReference type="EMBL" id="QJJX01000035">
    <property type="protein sequence ID" value="PXX19551.1"/>
    <property type="molecule type" value="Genomic_DNA"/>
</dbReference>
<organism evidence="1 2">
    <name type="scientific">Hoylesella shahii DSM 15611 = JCM 12083</name>
    <dbReference type="NCBI Taxonomy" id="1122991"/>
    <lineage>
        <taxon>Bacteria</taxon>
        <taxon>Pseudomonadati</taxon>
        <taxon>Bacteroidota</taxon>
        <taxon>Bacteroidia</taxon>
        <taxon>Bacteroidales</taxon>
        <taxon>Prevotellaceae</taxon>
        <taxon>Hoylesella</taxon>
    </lineage>
</organism>
<proteinExistence type="predicted"/>
<evidence type="ECO:0000313" key="1">
    <source>
        <dbReference type="EMBL" id="PXX19551.1"/>
    </source>
</evidence>
<dbReference type="OrthoDB" id="9790710at2"/>
<name>A0A318HR69_9BACT</name>
<dbReference type="RefSeq" id="WP_025816894.1">
    <property type="nucleotide sequence ID" value="NZ_BAIZ01000035.1"/>
</dbReference>
<protein>
    <submittedName>
        <fullName evidence="1">Uncharacterized protein</fullName>
    </submittedName>
</protein>